<sequence length="95" mass="10479">MTRCSPCWVLSSLKPPGSTSCPTVTDLLERHLLEIISLNPGPQEPDLQNPLRITWIRVHNILDCDEAACGAKAETFCCRLEHVCLQFSVSQTAAT</sequence>
<reference evidence="1" key="1">
    <citation type="submission" date="2023-07" db="EMBL/GenBank/DDBJ databases">
        <title>Chromosome-level Genome Assembly of Striped Snakehead (Channa striata).</title>
        <authorList>
            <person name="Liu H."/>
        </authorList>
    </citation>
    <scope>NUCLEOTIDE SEQUENCE</scope>
    <source>
        <strain evidence="1">Gz</strain>
        <tissue evidence="1">Muscle</tissue>
    </source>
</reference>
<keyword evidence="2" id="KW-1185">Reference proteome</keyword>
<name>A0AA88SKT0_CHASR</name>
<dbReference type="EMBL" id="JAUPFM010000010">
    <property type="protein sequence ID" value="KAK2840089.1"/>
    <property type="molecule type" value="Genomic_DNA"/>
</dbReference>
<dbReference type="AlphaFoldDB" id="A0AA88SKT0"/>
<dbReference type="Proteomes" id="UP001187415">
    <property type="component" value="Unassembled WGS sequence"/>
</dbReference>
<evidence type="ECO:0000313" key="2">
    <source>
        <dbReference type="Proteomes" id="UP001187415"/>
    </source>
</evidence>
<comment type="caution">
    <text evidence="1">The sequence shown here is derived from an EMBL/GenBank/DDBJ whole genome shotgun (WGS) entry which is preliminary data.</text>
</comment>
<protein>
    <submittedName>
        <fullName evidence="1">Uncharacterized protein</fullName>
    </submittedName>
</protein>
<organism evidence="1 2">
    <name type="scientific">Channa striata</name>
    <name type="common">Snakehead murrel</name>
    <name type="synonym">Ophicephalus striatus</name>
    <dbReference type="NCBI Taxonomy" id="64152"/>
    <lineage>
        <taxon>Eukaryota</taxon>
        <taxon>Metazoa</taxon>
        <taxon>Chordata</taxon>
        <taxon>Craniata</taxon>
        <taxon>Vertebrata</taxon>
        <taxon>Euteleostomi</taxon>
        <taxon>Actinopterygii</taxon>
        <taxon>Neopterygii</taxon>
        <taxon>Teleostei</taxon>
        <taxon>Neoteleostei</taxon>
        <taxon>Acanthomorphata</taxon>
        <taxon>Anabantaria</taxon>
        <taxon>Anabantiformes</taxon>
        <taxon>Channoidei</taxon>
        <taxon>Channidae</taxon>
        <taxon>Channa</taxon>
    </lineage>
</organism>
<accession>A0AA88SKT0</accession>
<gene>
    <name evidence="1" type="ORF">Q5P01_013829</name>
</gene>
<evidence type="ECO:0000313" key="1">
    <source>
        <dbReference type="EMBL" id="KAK2840089.1"/>
    </source>
</evidence>
<proteinExistence type="predicted"/>